<accession>A0ABZ2BAI7</accession>
<feature type="compositionally biased region" description="Basic and acidic residues" evidence="1">
    <location>
        <begin position="24"/>
        <end position="50"/>
    </location>
</feature>
<sequence>MLHDQIDAGRGPAQHEYQGGHVTDIVRKTPKRSEMISDSQEKSSDLRVRL</sequence>
<evidence type="ECO:0000313" key="3">
    <source>
        <dbReference type="Proteomes" id="UP001432360"/>
    </source>
</evidence>
<organism evidence="2 3">
    <name type="scientific">Sinorhizobium chiapasense</name>
    <dbReference type="NCBI Taxonomy" id="501572"/>
    <lineage>
        <taxon>Bacteria</taxon>
        <taxon>Pseudomonadati</taxon>
        <taxon>Pseudomonadota</taxon>
        <taxon>Alphaproteobacteria</taxon>
        <taxon>Hyphomicrobiales</taxon>
        <taxon>Rhizobiaceae</taxon>
        <taxon>Sinorhizobium/Ensifer group</taxon>
        <taxon>Sinorhizobium</taxon>
    </lineage>
</organism>
<protein>
    <submittedName>
        <fullName evidence="2">Uncharacterized protein</fullName>
    </submittedName>
</protein>
<keyword evidence="3" id="KW-1185">Reference proteome</keyword>
<proteinExistence type="predicted"/>
<reference evidence="2" key="1">
    <citation type="submission" date="2023-08" db="EMBL/GenBank/DDBJ databases">
        <title>Complete genome sequence of Sinorhizobium chiapanecum ITTG S70 isolated from Acaciella angustissima nodules in Chiapas-Mexico.</title>
        <authorList>
            <person name="Rincon-Rosales R."/>
            <person name="Rogel M.A."/>
            <person name="Rincon-Medina C.I."/>
            <person name="Guerrero G."/>
            <person name="Manzano-Gomez L.A."/>
            <person name="Lopez-Lopez A."/>
            <person name="Rincon Molina F.A."/>
            <person name="Martinez-Romero E."/>
        </authorList>
    </citation>
    <scope>NUCLEOTIDE SEQUENCE</scope>
    <source>
        <strain evidence="2">ITTG S70</strain>
    </source>
</reference>
<name>A0ABZ2BAI7_9HYPH</name>
<evidence type="ECO:0000256" key="1">
    <source>
        <dbReference type="SAM" id="MobiDB-lite"/>
    </source>
</evidence>
<gene>
    <name evidence="2" type="ORF">RB548_16615</name>
</gene>
<feature type="region of interest" description="Disordered" evidence="1">
    <location>
        <begin position="1"/>
        <end position="50"/>
    </location>
</feature>
<evidence type="ECO:0000313" key="2">
    <source>
        <dbReference type="EMBL" id="WVT03102.1"/>
    </source>
</evidence>
<dbReference type="EMBL" id="CP133148">
    <property type="protein sequence ID" value="WVT03102.1"/>
    <property type="molecule type" value="Genomic_DNA"/>
</dbReference>
<dbReference type="RefSeq" id="WP_331372342.1">
    <property type="nucleotide sequence ID" value="NZ_CP133148.1"/>
</dbReference>
<dbReference type="Proteomes" id="UP001432360">
    <property type="component" value="Chromosome"/>
</dbReference>